<dbReference type="InterPro" id="IPR040255">
    <property type="entry name" value="Non-specific_endonuclease"/>
</dbReference>
<reference evidence="11 12" key="1">
    <citation type="submission" date="2024-08" db="EMBL/GenBank/DDBJ databases">
        <authorList>
            <person name="Cucini C."/>
            <person name="Frati F."/>
        </authorList>
    </citation>
    <scope>NUCLEOTIDE SEQUENCE [LARGE SCALE GENOMIC DNA]</scope>
</reference>
<dbReference type="Pfam" id="PF01223">
    <property type="entry name" value="Endonuclease_NS"/>
    <property type="match status" value="1"/>
</dbReference>
<dbReference type="InterPro" id="IPR001604">
    <property type="entry name" value="Endo_G_ENPP1-like_dom"/>
</dbReference>
<dbReference type="SUPFAM" id="SSF54060">
    <property type="entry name" value="His-Me finger endonucleases"/>
    <property type="match status" value="1"/>
</dbReference>
<dbReference type="InterPro" id="IPR044925">
    <property type="entry name" value="His-Me_finger_sf"/>
</dbReference>
<proteinExistence type="inferred from homology"/>
<evidence type="ECO:0000256" key="5">
    <source>
        <dbReference type="ARBA" id="ARBA00022759"/>
    </source>
</evidence>
<keyword evidence="3 8" id="KW-0540">Nuclease</keyword>
<evidence type="ECO:0000313" key="11">
    <source>
        <dbReference type="EMBL" id="CAL8069697.1"/>
    </source>
</evidence>
<dbReference type="InterPro" id="IPR044929">
    <property type="entry name" value="DNA/RNA_non-sp_Endonuclease_sf"/>
</dbReference>
<gene>
    <name evidence="11" type="ORF">ODALV1_LOCUS900</name>
</gene>
<keyword evidence="5 8" id="KW-0255">Endonuclease</keyword>
<dbReference type="SMART" id="SM00477">
    <property type="entry name" value="NUC"/>
    <property type="match status" value="1"/>
</dbReference>
<name>A0ABP1PP06_9HEXA</name>
<comment type="caution">
    <text evidence="11">The sequence shown here is derived from an EMBL/GenBank/DDBJ whole genome shotgun (WGS) entry which is preliminary data.</text>
</comment>
<evidence type="ECO:0000259" key="9">
    <source>
        <dbReference type="SMART" id="SM00477"/>
    </source>
</evidence>
<dbReference type="Gene3D" id="3.40.570.10">
    <property type="entry name" value="Extracellular Endonuclease, subunit A"/>
    <property type="match status" value="1"/>
</dbReference>
<evidence type="ECO:0000259" key="10">
    <source>
        <dbReference type="SMART" id="SM00892"/>
    </source>
</evidence>
<dbReference type="CDD" id="cd00091">
    <property type="entry name" value="NUC"/>
    <property type="match status" value="1"/>
</dbReference>
<feature type="domain" description="DNA/RNA non-specific endonuclease/pyrophosphatase/phosphodiesterase" evidence="10">
    <location>
        <begin position="86"/>
        <end position="297"/>
    </location>
</feature>
<evidence type="ECO:0000256" key="7">
    <source>
        <dbReference type="ARBA" id="ARBA00022842"/>
    </source>
</evidence>
<evidence type="ECO:0000256" key="3">
    <source>
        <dbReference type="ARBA" id="ARBA00022722"/>
    </source>
</evidence>
<keyword evidence="7" id="KW-0460">Magnesium</keyword>
<evidence type="ECO:0000256" key="8">
    <source>
        <dbReference type="RuleBase" id="RU366055"/>
    </source>
</evidence>
<dbReference type="PANTHER" id="PTHR13966:SF5">
    <property type="entry name" value="ENDONUCLEASE G, MITOCHONDRIAL"/>
    <property type="match status" value="1"/>
</dbReference>
<evidence type="ECO:0000256" key="1">
    <source>
        <dbReference type="ARBA" id="ARBA00001946"/>
    </source>
</evidence>
<dbReference type="EC" id="3.1.30.-" evidence="8"/>
<evidence type="ECO:0000256" key="2">
    <source>
        <dbReference type="ARBA" id="ARBA00010052"/>
    </source>
</evidence>
<dbReference type="SMART" id="SM00892">
    <property type="entry name" value="Endonuclease_NS"/>
    <property type="match status" value="1"/>
</dbReference>
<organism evidence="11 12">
    <name type="scientific">Orchesella dallaii</name>
    <dbReference type="NCBI Taxonomy" id="48710"/>
    <lineage>
        <taxon>Eukaryota</taxon>
        <taxon>Metazoa</taxon>
        <taxon>Ecdysozoa</taxon>
        <taxon>Arthropoda</taxon>
        <taxon>Hexapoda</taxon>
        <taxon>Collembola</taxon>
        <taxon>Entomobryomorpha</taxon>
        <taxon>Entomobryoidea</taxon>
        <taxon>Orchesellidae</taxon>
        <taxon>Orchesellinae</taxon>
        <taxon>Orchesella</taxon>
    </lineage>
</organism>
<keyword evidence="4 8" id="KW-0479">Metal-binding</keyword>
<dbReference type="PANTHER" id="PTHR13966">
    <property type="entry name" value="ENDONUCLEASE RELATED"/>
    <property type="match status" value="1"/>
</dbReference>
<accession>A0ABP1PP06</accession>
<dbReference type="Proteomes" id="UP001642540">
    <property type="component" value="Unassembled WGS sequence"/>
</dbReference>
<dbReference type="EMBL" id="CAXLJM020000004">
    <property type="protein sequence ID" value="CAL8069697.1"/>
    <property type="molecule type" value="Genomic_DNA"/>
</dbReference>
<evidence type="ECO:0000256" key="6">
    <source>
        <dbReference type="ARBA" id="ARBA00022801"/>
    </source>
</evidence>
<dbReference type="InterPro" id="IPR020821">
    <property type="entry name" value="ENPP1-3/EXOG-like_nuc-like"/>
</dbReference>
<evidence type="ECO:0000256" key="4">
    <source>
        <dbReference type="ARBA" id="ARBA00022723"/>
    </source>
</evidence>
<protein>
    <recommendedName>
        <fullName evidence="8">Endonuclease</fullName>
        <ecNumber evidence="8">3.1.30.-</ecNumber>
    </recommendedName>
</protein>
<evidence type="ECO:0000313" key="12">
    <source>
        <dbReference type="Proteomes" id="UP001642540"/>
    </source>
</evidence>
<comment type="similarity">
    <text evidence="2 8">Belongs to the DNA/RNA non-specific endonuclease family.</text>
</comment>
<dbReference type="InterPro" id="IPR018524">
    <property type="entry name" value="DNA/RNA_endonuclease_AS"/>
</dbReference>
<keyword evidence="6 8" id="KW-0378">Hydrolase</keyword>
<feature type="domain" description="ENPP1-3/EXOG-like endonuclease/phosphodiesterase" evidence="9">
    <location>
        <begin position="87"/>
        <end position="297"/>
    </location>
</feature>
<comment type="cofactor">
    <cofactor evidence="1 8">
        <name>Mg(2+)</name>
        <dbReference type="ChEBI" id="CHEBI:18420"/>
    </cofactor>
</comment>
<dbReference type="PROSITE" id="PS01070">
    <property type="entry name" value="NUCLEASE_NON_SPEC"/>
    <property type="match status" value="1"/>
</dbReference>
<keyword evidence="12" id="KW-1185">Reference proteome</keyword>
<sequence>MFSMFAKNLSRVTAVGVGAVGFLGGIFAEKYRNYAQVNAAGSFSGYDSGGGAVIPMDQEPHLPKVKPTRSSQIMRFGFPGMDNIRSYNDFVISYDQRNRVPHWVFEHLTRNHVKHNPDVDRSKCDFYEDSSVHPFFRASNADYKGSGYDRGHLAAAGNHRLSQDHVGETFVLSNIAPQVGRGFNRDAWNRLEKYVRGLTKRYENVYVCSGPLYLPRREADGKYYVRYEVIGQNNVAVPTHFFKVVIGEETTGQLDLEAYCMPNKAIDDGIPVTSYRVPLETIERAAGLIFCDRIPRKLFRQINGKKN</sequence>